<dbReference type="EMBL" id="GBXM01079606">
    <property type="protein sequence ID" value="JAH28971.1"/>
    <property type="molecule type" value="Transcribed_RNA"/>
</dbReference>
<accession>A0A0E9RIJ1</accession>
<organism evidence="1">
    <name type="scientific">Anguilla anguilla</name>
    <name type="common">European freshwater eel</name>
    <name type="synonym">Muraena anguilla</name>
    <dbReference type="NCBI Taxonomy" id="7936"/>
    <lineage>
        <taxon>Eukaryota</taxon>
        <taxon>Metazoa</taxon>
        <taxon>Chordata</taxon>
        <taxon>Craniata</taxon>
        <taxon>Vertebrata</taxon>
        <taxon>Euteleostomi</taxon>
        <taxon>Actinopterygii</taxon>
        <taxon>Neopterygii</taxon>
        <taxon>Teleostei</taxon>
        <taxon>Anguilliformes</taxon>
        <taxon>Anguillidae</taxon>
        <taxon>Anguilla</taxon>
    </lineage>
</organism>
<sequence length="63" mass="7409">MMDFLWLSHYQDGYVRVGVLLFHIPLTHRLISCYIEELIVEPVSACQSLVDSYRLEIGFCEMK</sequence>
<reference evidence="1" key="2">
    <citation type="journal article" date="2015" name="Fish Shellfish Immunol.">
        <title>Early steps in the European eel (Anguilla anguilla)-Vibrio vulnificus interaction in the gills: Role of the RtxA13 toxin.</title>
        <authorList>
            <person name="Callol A."/>
            <person name="Pajuelo D."/>
            <person name="Ebbesson L."/>
            <person name="Teles M."/>
            <person name="MacKenzie S."/>
            <person name="Amaro C."/>
        </authorList>
    </citation>
    <scope>NUCLEOTIDE SEQUENCE</scope>
</reference>
<protein>
    <submittedName>
        <fullName evidence="1">Uncharacterized protein</fullName>
    </submittedName>
</protein>
<dbReference type="AlphaFoldDB" id="A0A0E9RIJ1"/>
<name>A0A0E9RIJ1_ANGAN</name>
<reference evidence="1" key="1">
    <citation type="submission" date="2014-11" db="EMBL/GenBank/DDBJ databases">
        <authorList>
            <person name="Amaro Gonzalez C."/>
        </authorList>
    </citation>
    <scope>NUCLEOTIDE SEQUENCE</scope>
</reference>
<evidence type="ECO:0000313" key="1">
    <source>
        <dbReference type="EMBL" id="JAH28971.1"/>
    </source>
</evidence>
<proteinExistence type="predicted"/>